<comment type="caution">
    <text evidence="15">The sequence shown here is derived from an EMBL/GenBank/DDBJ whole genome shotgun (WGS) entry which is preliminary data.</text>
</comment>
<dbReference type="Pfam" id="PF02518">
    <property type="entry name" value="HATPase_c"/>
    <property type="match status" value="1"/>
</dbReference>
<sequence>MSSSRPSDTGHLDDTDLPDPADLPEDDGSSVADLFPDGIGFSDADDHDATTYAVSPGRASAAPAGSAASSETAEPSGSADSPSLRQRWNAARQSVRPWSAWTLRAKLVASMLVLFTLLSLLTGAFTVVALQRQLLGQVDDQLNTSITQMAASRRPIDLSGDEGEDNGPRGPGDEGLAAYFPTKGTSDIPSPRGAATSDAHRRTSLTTAQLDQIQAAGISPDARTVTIEGLGPYRVLSAYQPLVNPGTGARTNGALVIGLPVEQQQRTIQRMIVLALSTAGAGIILVAVLGTWLVRRNLEPLRRVAATATKVSRMPLHSGKVALAERVDPVDTDTRTEVGQVGAAFNEMLDHVDEALNARHQSEQRVRQFVADASHELRTPLASIKGYAELSRREPNAVPQTVTHAMGRIESEANRMSSLVEDLLLLARLDAGRPLDDAPVDMSMLVINAVSDAHAASPGHRWDLDLPPEPVEVTGDSARLHQVVANLLANARTHTPDGTRVTTSVRPEGDWVRVAVHDDGPGVPESLQPNVFERFARGDDARVRANGSTGLGLSIVAAVSKAHGGRVELDSRPGDTTFSLLLPAAP</sequence>
<evidence type="ECO:0000256" key="11">
    <source>
        <dbReference type="SAM" id="MobiDB-lite"/>
    </source>
</evidence>
<feature type="compositionally biased region" description="Acidic residues" evidence="11">
    <location>
        <begin position="15"/>
        <end position="28"/>
    </location>
</feature>
<dbReference type="PANTHER" id="PTHR45436:SF5">
    <property type="entry name" value="SENSOR HISTIDINE KINASE TRCS"/>
    <property type="match status" value="1"/>
</dbReference>
<dbReference type="Gene3D" id="1.10.287.130">
    <property type="match status" value="1"/>
</dbReference>
<keyword evidence="5" id="KW-0808">Transferase</keyword>
<dbReference type="SMART" id="SM00387">
    <property type="entry name" value="HATPase_c"/>
    <property type="match status" value="1"/>
</dbReference>
<dbReference type="CDD" id="cd00082">
    <property type="entry name" value="HisKA"/>
    <property type="match status" value="1"/>
</dbReference>
<evidence type="ECO:0000256" key="1">
    <source>
        <dbReference type="ARBA" id="ARBA00000085"/>
    </source>
</evidence>
<keyword evidence="7 15" id="KW-0418">Kinase</keyword>
<protein>
    <recommendedName>
        <fullName evidence="3">histidine kinase</fullName>
        <ecNumber evidence="3">2.7.13.3</ecNumber>
    </recommendedName>
</protein>
<dbReference type="GO" id="GO:0016301">
    <property type="term" value="F:kinase activity"/>
    <property type="evidence" value="ECO:0007669"/>
    <property type="project" value="UniProtKB-KW"/>
</dbReference>
<evidence type="ECO:0000256" key="12">
    <source>
        <dbReference type="SAM" id="Phobius"/>
    </source>
</evidence>
<dbReference type="InterPro" id="IPR036097">
    <property type="entry name" value="HisK_dim/P_sf"/>
</dbReference>
<dbReference type="Gene3D" id="3.30.565.10">
    <property type="entry name" value="Histidine kinase-like ATPase, C-terminal domain"/>
    <property type="match status" value="1"/>
</dbReference>
<feature type="transmembrane region" description="Helical" evidence="12">
    <location>
        <begin position="107"/>
        <end position="130"/>
    </location>
</feature>
<dbReference type="SMART" id="SM00304">
    <property type="entry name" value="HAMP"/>
    <property type="match status" value="1"/>
</dbReference>
<feature type="region of interest" description="Disordered" evidence="11">
    <location>
        <begin position="1"/>
        <end position="85"/>
    </location>
</feature>
<dbReference type="PRINTS" id="PR00344">
    <property type="entry name" value="BCTRLSENSOR"/>
</dbReference>
<evidence type="ECO:0000256" key="5">
    <source>
        <dbReference type="ARBA" id="ARBA00022679"/>
    </source>
</evidence>
<comment type="subcellular location">
    <subcellularLocation>
        <location evidence="2">Cell membrane</location>
    </subcellularLocation>
</comment>
<evidence type="ECO:0000256" key="7">
    <source>
        <dbReference type="ARBA" id="ARBA00022777"/>
    </source>
</evidence>
<dbReference type="Proteomes" id="UP001501468">
    <property type="component" value="Unassembled WGS sequence"/>
</dbReference>
<evidence type="ECO:0000313" key="15">
    <source>
        <dbReference type="EMBL" id="GAA3692369.1"/>
    </source>
</evidence>
<keyword evidence="8 12" id="KW-1133">Transmembrane helix</keyword>
<dbReference type="Gene3D" id="6.10.340.10">
    <property type="match status" value="1"/>
</dbReference>
<feature type="compositionally biased region" description="Low complexity" evidence="11">
    <location>
        <begin position="53"/>
        <end position="79"/>
    </location>
</feature>
<proteinExistence type="predicted"/>
<dbReference type="InterPro" id="IPR004358">
    <property type="entry name" value="Sig_transdc_His_kin-like_C"/>
</dbReference>
<keyword evidence="16" id="KW-1185">Reference proteome</keyword>
<evidence type="ECO:0000256" key="2">
    <source>
        <dbReference type="ARBA" id="ARBA00004236"/>
    </source>
</evidence>
<evidence type="ECO:0000259" key="14">
    <source>
        <dbReference type="PROSITE" id="PS50885"/>
    </source>
</evidence>
<feature type="domain" description="HAMP" evidence="14">
    <location>
        <begin position="295"/>
        <end position="357"/>
    </location>
</feature>
<evidence type="ECO:0000256" key="4">
    <source>
        <dbReference type="ARBA" id="ARBA00022553"/>
    </source>
</evidence>
<dbReference type="EMBL" id="BAABDC010000001">
    <property type="protein sequence ID" value="GAA3692369.1"/>
    <property type="molecule type" value="Genomic_DNA"/>
</dbReference>
<dbReference type="SUPFAM" id="SSF55874">
    <property type="entry name" value="ATPase domain of HSP90 chaperone/DNA topoisomerase II/histidine kinase"/>
    <property type="match status" value="1"/>
</dbReference>
<keyword evidence="9" id="KW-0902">Two-component regulatory system</keyword>
<dbReference type="InterPro" id="IPR050428">
    <property type="entry name" value="TCS_sensor_his_kinase"/>
</dbReference>
<dbReference type="InterPro" id="IPR036890">
    <property type="entry name" value="HATPase_C_sf"/>
</dbReference>
<dbReference type="InterPro" id="IPR005467">
    <property type="entry name" value="His_kinase_dom"/>
</dbReference>
<keyword evidence="6 12" id="KW-0812">Transmembrane</keyword>
<dbReference type="EC" id="2.7.13.3" evidence="3"/>
<evidence type="ECO:0000256" key="8">
    <source>
        <dbReference type="ARBA" id="ARBA00022989"/>
    </source>
</evidence>
<keyword evidence="4" id="KW-0597">Phosphoprotein</keyword>
<dbReference type="InterPro" id="IPR003661">
    <property type="entry name" value="HisK_dim/P_dom"/>
</dbReference>
<comment type="catalytic activity">
    <reaction evidence="1">
        <text>ATP + protein L-histidine = ADP + protein N-phospho-L-histidine.</text>
        <dbReference type="EC" id="2.7.13.3"/>
    </reaction>
</comment>
<dbReference type="PROSITE" id="PS50885">
    <property type="entry name" value="HAMP"/>
    <property type="match status" value="1"/>
</dbReference>
<evidence type="ECO:0000259" key="13">
    <source>
        <dbReference type="PROSITE" id="PS50109"/>
    </source>
</evidence>
<evidence type="ECO:0000256" key="6">
    <source>
        <dbReference type="ARBA" id="ARBA00022692"/>
    </source>
</evidence>
<feature type="transmembrane region" description="Helical" evidence="12">
    <location>
        <begin position="272"/>
        <end position="294"/>
    </location>
</feature>
<feature type="domain" description="Histidine kinase" evidence="13">
    <location>
        <begin position="372"/>
        <end position="586"/>
    </location>
</feature>
<keyword evidence="10 12" id="KW-0472">Membrane</keyword>
<dbReference type="InterPro" id="IPR003660">
    <property type="entry name" value="HAMP_dom"/>
</dbReference>
<evidence type="ECO:0000256" key="9">
    <source>
        <dbReference type="ARBA" id="ARBA00023012"/>
    </source>
</evidence>
<dbReference type="SUPFAM" id="SSF47384">
    <property type="entry name" value="Homodimeric domain of signal transducing histidine kinase"/>
    <property type="match status" value="1"/>
</dbReference>
<reference evidence="16" key="1">
    <citation type="journal article" date="2019" name="Int. J. Syst. Evol. Microbiol.">
        <title>The Global Catalogue of Microorganisms (GCM) 10K type strain sequencing project: providing services to taxonomists for standard genome sequencing and annotation.</title>
        <authorList>
            <consortium name="The Broad Institute Genomics Platform"/>
            <consortium name="The Broad Institute Genome Sequencing Center for Infectious Disease"/>
            <person name="Wu L."/>
            <person name="Ma J."/>
        </authorList>
    </citation>
    <scope>NUCLEOTIDE SEQUENCE [LARGE SCALE GENOMIC DNA]</scope>
    <source>
        <strain evidence="16">JCM 17125</strain>
    </source>
</reference>
<evidence type="ECO:0000256" key="10">
    <source>
        <dbReference type="ARBA" id="ARBA00023136"/>
    </source>
</evidence>
<evidence type="ECO:0000313" key="16">
    <source>
        <dbReference type="Proteomes" id="UP001501468"/>
    </source>
</evidence>
<dbReference type="SMART" id="SM00388">
    <property type="entry name" value="HisKA"/>
    <property type="match status" value="1"/>
</dbReference>
<gene>
    <name evidence="15" type="ORF">GCM10022399_05680</name>
</gene>
<name>A0ABP7CQR7_9MICO</name>
<dbReference type="CDD" id="cd00075">
    <property type="entry name" value="HATPase"/>
    <property type="match status" value="1"/>
</dbReference>
<dbReference type="CDD" id="cd06225">
    <property type="entry name" value="HAMP"/>
    <property type="match status" value="1"/>
</dbReference>
<organism evidence="15 16">
    <name type="scientific">Terrabacter ginsenosidimutans</name>
    <dbReference type="NCBI Taxonomy" id="490575"/>
    <lineage>
        <taxon>Bacteria</taxon>
        <taxon>Bacillati</taxon>
        <taxon>Actinomycetota</taxon>
        <taxon>Actinomycetes</taxon>
        <taxon>Micrococcales</taxon>
        <taxon>Intrasporangiaceae</taxon>
        <taxon>Terrabacter</taxon>
    </lineage>
</organism>
<dbReference type="PANTHER" id="PTHR45436">
    <property type="entry name" value="SENSOR HISTIDINE KINASE YKOH"/>
    <property type="match status" value="1"/>
</dbReference>
<dbReference type="RefSeq" id="WP_344941211.1">
    <property type="nucleotide sequence ID" value="NZ_BAABDC010000001.1"/>
</dbReference>
<dbReference type="PROSITE" id="PS50109">
    <property type="entry name" value="HIS_KIN"/>
    <property type="match status" value="1"/>
</dbReference>
<dbReference type="Pfam" id="PF00512">
    <property type="entry name" value="HisKA"/>
    <property type="match status" value="1"/>
</dbReference>
<accession>A0ABP7CQR7</accession>
<dbReference type="Pfam" id="PF00672">
    <property type="entry name" value="HAMP"/>
    <property type="match status" value="1"/>
</dbReference>
<dbReference type="InterPro" id="IPR003594">
    <property type="entry name" value="HATPase_dom"/>
</dbReference>
<evidence type="ECO:0000256" key="3">
    <source>
        <dbReference type="ARBA" id="ARBA00012438"/>
    </source>
</evidence>
<feature type="region of interest" description="Disordered" evidence="11">
    <location>
        <begin position="153"/>
        <end position="199"/>
    </location>
</feature>